<feature type="region of interest" description="Disordered" evidence="1">
    <location>
        <begin position="39"/>
        <end position="61"/>
    </location>
</feature>
<dbReference type="EMBL" id="RSCJ01000011">
    <property type="protein sequence ID" value="RUR80238.1"/>
    <property type="molecule type" value="Genomic_DNA"/>
</dbReference>
<evidence type="ECO:0000313" key="3">
    <source>
        <dbReference type="Proteomes" id="UP000268857"/>
    </source>
</evidence>
<evidence type="ECO:0000313" key="2">
    <source>
        <dbReference type="EMBL" id="RUR80238.1"/>
    </source>
</evidence>
<name>A0A433NDV8_CHLFR</name>
<gene>
    <name evidence="2" type="ORF">PCC6912_30980</name>
</gene>
<dbReference type="Proteomes" id="UP000268857">
    <property type="component" value="Unassembled WGS sequence"/>
</dbReference>
<dbReference type="OrthoDB" id="532838at2"/>
<keyword evidence="3" id="KW-1185">Reference proteome</keyword>
<dbReference type="Pfam" id="PF06051">
    <property type="entry name" value="DUF928"/>
    <property type="match status" value="1"/>
</dbReference>
<evidence type="ECO:0008006" key="4">
    <source>
        <dbReference type="Google" id="ProtNLM"/>
    </source>
</evidence>
<dbReference type="InterPro" id="IPR010328">
    <property type="entry name" value="DUF928"/>
</dbReference>
<sequence>MIRRKWLLHKSFNLRILVISALTITLSLTQAVLAAYQPPRDQKSPSGYTDSSGTRGRCKASGAPSLRLLAPITHVGQTTSSHPTFAWLVASREKTPIEFTLYKIDTNEQLNLAYKLEMQSSPGIMKLSLPQTVPGLTVGQRYLWQVEVLCNRNRPSHNLVARTELDIVPIPPDLKNLLARSQNSLQRATLYAEAGIWYDALSEALAVSNQRELGKVAASLLQDLANLEEPSKEGISLNLP</sequence>
<organism evidence="2 3">
    <name type="scientific">Chlorogloeopsis fritschii PCC 6912</name>
    <dbReference type="NCBI Taxonomy" id="211165"/>
    <lineage>
        <taxon>Bacteria</taxon>
        <taxon>Bacillati</taxon>
        <taxon>Cyanobacteriota</taxon>
        <taxon>Cyanophyceae</taxon>
        <taxon>Nostocales</taxon>
        <taxon>Chlorogloeopsidaceae</taxon>
        <taxon>Chlorogloeopsis</taxon>
    </lineage>
</organism>
<accession>A0A433NDV8</accession>
<protein>
    <recommendedName>
        <fullName evidence="4">DUF928 domain-containing protein</fullName>
    </recommendedName>
</protein>
<reference evidence="2 3" key="1">
    <citation type="journal article" date="2019" name="Genome Biol. Evol.">
        <title>Day and night: Metabolic profiles and evolutionary relationships of six axenic non-marine cyanobacteria.</title>
        <authorList>
            <person name="Will S.E."/>
            <person name="Henke P."/>
            <person name="Boedeker C."/>
            <person name="Huang S."/>
            <person name="Brinkmann H."/>
            <person name="Rohde M."/>
            <person name="Jarek M."/>
            <person name="Friedl T."/>
            <person name="Seufert S."/>
            <person name="Schumacher M."/>
            <person name="Overmann J."/>
            <person name="Neumann-Schaal M."/>
            <person name="Petersen J."/>
        </authorList>
    </citation>
    <scope>NUCLEOTIDE SEQUENCE [LARGE SCALE GENOMIC DNA]</scope>
    <source>
        <strain evidence="2 3">PCC 6912</strain>
    </source>
</reference>
<comment type="caution">
    <text evidence="2">The sequence shown here is derived from an EMBL/GenBank/DDBJ whole genome shotgun (WGS) entry which is preliminary data.</text>
</comment>
<dbReference type="AlphaFoldDB" id="A0A433NDV8"/>
<feature type="compositionally biased region" description="Polar residues" evidence="1">
    <location>
        <begin position="44"/>
        <end position="54"/>
    </location>
</feature>
<proteinExistence type="predicted"/>
<dbReference type="STRING" id="211165.GCA_000317285_01348"/>
<evidence type="ECO:0000256" key="1">
    <source>
        <dbReference type="SAM" id="MobiDB-lite"/>
    </source>
</evidence>